<organism evidence="1">
    <name type="scientific">Picea sitchensis</name>
    <name type="common">Sitka spruce</name>
    <name type="synonym">Pinus sitchensis</name>
    <dbReference type="NCBI Taxonomy" id="3332"/>
    <lineage>
        <taxon>Eukaryota</taxon>
        <taxon>Viridiplantae</taxon>
        <taxon>Streptophyta</taxon>
        <taxon>Embryophyta</taxon>
        <taxon>Tracheophyta</taxon>
        <taxon>Spermatophyta</taxon>
        <taxon>Pinopsida</taxon>
        <taxon>Pinidae</taxon>
        <taxon>Conifers I</taxon>
        <taxon>Pinales</taxon>
        <taxon>Pinaceae</taxon>
        <taxon>Picea</taxon>
    </lineage>
</organism>
<evidence type="ECO:0000313" key="1">
    <source>
        <dbReference type="EMBL" id="ABK23863.1"/>
    </source>
</evidence>
<accession>A9NTA2</accession>
<dbReference type="EMBL" id="EF084548">
    <property type="protein sequence ID" value="ABK23863.1"/>
    <property type="molecule type" value="mRNA"/>
</dbReference>
<name>A9NTA2_PICSI</name>
<dbReference type="AlphaFoldDB" id="A9NTA2"/>
<proteinExistence type="evidence at transcript level"/>
<sequence>MAAVAMGSRALLHSTWNLNLKRSSNSPAPLRLRTSSCCKKKKSIAELKRGLTTVKASATTQAESNEALAQVPSDTRIPATILAGLLGSGKDGEVDIGGSLVASQMTKAEYIARPSDSSLCCRGVHLVKMLSEFVRTKMVKSDHVIIETTDQECFLEGVIRLEGIKCFDPVVAERNFLECLEKCGHGGFKVLTSNEQTQVDTKSGEAWLPQSKPPKGEVATLEPLKGIQFVASIGRRKFPSWVCFAGGPRPRSPRV</sequence>
<protein>
    <submittedName>
        <fullName evidence="1">Uncharacterized protein</fullName>
    </submittedName>
</protein>
<reference evidence="1" key="1">
    <citation type="journal article" date="2008" name="BMC Genomics">
        <title>A conifer genomics resource of 200,000 spruce (Picea spp.) ESTs and 6,464 high-quality, sequence-finished full-length cDNAs for Sitka spruce (Picea sitchensis).</title>
        <authorList>
            <person name="Ralph S.G."/>
            <person name="Chun H.J."/>
            <person name="Kolosova N."/>
            <person name="Cooper D."/>
            <person name="Oddy C."/>
            <person name="Ritland C.E."/>
            <person name="Kirkpatrick R."/>
            <person name="Moore R."/>
            <person name="Barber S."/>
            <person name="Holt R.A."/>
            <person name="Jones S.J."/>
            <person name="Marra M.A."/>
            <person name="Douglas C.J."/>
            <person name="Ritland K."/>
            <person name="Bohlmann J."/>
        </authorList>
    </citation>
    <scope>NUCLEOTIDE SEQUENCE</scope>
    <source>
        <tissue evidence="1">Green portion of the leader tissue</tissue>
    </source>
</reference>